<dbReference type="AlphaFoldDB" id="A0A2N0R6B7"/>
<dbReference type="VEuPathDB" id="FungiDB:FUN_010765"/>
<reference evidence="1 2" key="1">
    <citation type="submission" date="2017-10" db="EMBL/GenBank/DDBJ databases">
        <title>Extensive intraspecific genome diversity in a model arbuscular mycorrhizal fungus.</title>
        <authorList>
            <person name="Chen E.C.H."/>
            <person name="Morin E."/>
            <person name="Baudet D."/>
            <person name="Noel J."/>
            <person name="Ndikumana S."/>
            <person name="Charron P."/>
            <person name="St-Onge C."/>
            <person name="Giorgi J."/>
            <person name="Grigoriev I.V."/>
            <person name="Roux C."/>
            <person name="Martin F.M."/>
            <person name="Corradi N."/>
        </authorList>
    </citation>
    <scope>NUCLEOTIDE SEQUENCE [LARGE SCALE GENOMIC DNA]</scope>
    <source>
        <strain evidence="1 2">A1</strain>
    </source>
</reference>
<accession>A0A2N0R6B7</accession>
<protein>
    <submittedName>
        <fullName evidence="1">Uncharacterized protein</fullName>
    </submittedName>
</protein>
<gene>
    <name evidence="1" type="ORF">RhiirA1_445638</name>
</gene>
<dbReference type="EMBL" id="LLXH01001455">
    <property type="protein sequence ID" value="PKC58856.1"/>
    <property type="molecule type" value="Genomic_DNA"/>
</dbReference>
<proteinExistence type="predicted"/>
<dbReference type="VEuPathDB" id="FungiDB:RhiirA1_445638"/>
<dbReference type="Proteomes" id="UP000232688">
    <property type="component" value="Unassembled WGS sequence"/>
</dbReference>
<evidence type="ECO:0000313" key="1">
    <source>
        <dbReference type="EMBL" id="PKC58856.1"/>
    </source>
</evidence>
<name>A0A2N0R6B7_9GLOM</name>
<reference evidence="1 2" key="2">
    <citation type="submission" date="2017-10" db="EMBL/GenBank/DDBJ databases">
        <title>Genome analyses suggest a sexual origin of heterokaryosis in a supposedly ancient asexual fungus.</title>
        <authorList>
            <person name="Corradi N."/>
            <person name="Sedzielewska K."/>
            <person name="Noel J."/>
            <person name="Charron P."/>
            <person name="Farinelli L."/>
            <person name="Marton T."/>
            <person name="Kruger M."/>
            <person name="Pelin A."/>
            <person name="Brachmann A."/>
            <person name="Corradi N."/>
        </authorList>
    </citation>
    <scope>NUCLEOTIDE SEQUENCE [LARGE SCALE GENOMIC DNA]</scope>
    <source>
        <strain evidence="1 2">A1</strain>
    </source>
</reference>
<comment type="caution">
    <text evidence="1">The sequence shown here is derived from an EMBL/GenBank/DDBJ whole genome shotgun (WGS) entry which is preliminary data.</text>
</comment>
<evidence type="ECO:0000313" key="2">
    <source>
        <dbReference type="Proteomes" id="UP000232688"/>
    </source>
</evidence>
<organism evidence="1 2">
    <name type="scientific">Rhizophagus irregularis</name>
    <dbReference type="NCBI Taxonomy" id="588596"/>
    <lineage>
        <taxon>Eukaryota</taxon>
        <taxon>Fungi</taxon>
        <taxon>Fungi incertae sedis</taxon>
        <taxon>Mucoromycota</taxon>
        <taxon>Glomeromycotina</taxon>
        <taxon>Glomeromycetes</taxon>
        <taxon>Glomerales</taxon>
        <taxon>Glomeraceae</taxon>
        <taxon>Rhizophagus</taxon>
    </lineage>
</organism>
<sequence>MINKNLIFLLVITDTHPIIKLNQVHVNAVTQGYVPRNIDIERSPKNILVGSFLGGRSHLKPILDVATVLIERPQPYAYEPFAGQLNDIRDQMNIKSVSEKVPKVSLALIDTLSYHNLQHQNVQEIGPVLSEEYPHLRLNSRIL</sequence>